<dbReference type="EMBL" id="OBDY01000035">
    <property type="protein sequence ID" value="SNY69551.1"/>
    <property type="molecule type" value="Genomic_DNA"/>
</dbReference>
<sequence length="830" mass="90773">MYPSTAAGDPAAAAATPVRAGWALFGKHAGQTMDYTILDGSISPVMAEQYIRMGLTAHADDEGLGRAEALPWLSFVGTAGEPATAACVMRVDWSDRRDGTGQVVTPTRLLLIPWEEAARTRTTFFDQARAMKLGWEEVNGAPVGADADGVSLPLHPDHAEVSETAIEQVGPEWAAGVAALLLEGRQVVIAIDRAPMSLGQRLRCLDAVFALLPYAYRARLSAATWASYRVKHTMRLSVAERAVAGQIEVSPDQPPAEPQGPEAIEYLRILRALTSKGLTWRQIVGHLAQQSDPARCRSAPEAVDLLAAMDLSASVYREIVNERGSAVRVAQVLDTFGWEGFETPERQTVVARFLTGAAAGGDGEAQAVVAAQWSAPPVSDEVHRRIQADLTANRVDALRVWFVLAHRFGPGWPQQLLVKVTEMVTKQPTGATVTGWRKLLSDPPAGTEFADPDIHRLFLAHAGATATLLSTFRFDAAGMRGLDALSDLWLATVPSLLRWVSPVIAAVKGNSRFISPALVDMMQTQWPGGVPYVLEAAVTAGHFDTVIVPMVPALAGAMVQSTDHEASILSALRRLLELRTMPSAQSQGYIDALMLVGEHNAPFLNRTRGRPSDAYATALCQVIGLHTVQRRRAAIVDGLMNVLNTDTATAEGTRRAVAMANHVGPELIDRVAPHVSAYCYNHPEEIASLQLGPQWRARLDESLLRYNEFAEHCRAGARGDRIANDLLGLLRNIPPQLLVAPFQAWLTPERPIHDVWLARRIVFANSTVDDRFEEFADYMLGLVYQGPLREPYANHVRMLAEASRSEQDQLKRAERQWGNQRGRSWNPFRW</sequence>
<keyword evidence="2" id="KW-1185">Reference proteome</keyword>
<protein>
    <submittedName>
        <fullName evidence="1">Uncharacterized protein</fullName>
    </submittedName>
</protein>
<dbReference type="Proteomes" id="UP000219612">
    <property type="component" value="Unassembled WGS sequence"/>
</dbReference>
<dbReference type="RefSeq" id="WP_101536252.1">
    <property type="nucleotide sequence ID" value="NZ_OBDY01000035.1"/>
</dbReference>
<name>A0A285KE25_9ACTN</name>
<dbReference type="OrthoDB" id="3344388at2"/>
<evidence type="ECO:0000313" key="2">
    <source>
        <dbReference type="Proteomes" id="UP000219612"/>
    </source>
</evidence>
<organism evidence="1 2">
    <name type="scientific">Paractinoplanes atraurantiacus</name>
    <dbReference type="NCBI Taxonomy" id="1036182"/>
    <lineage>
        <taxon>Bacteria</taxon>
        <taxon>Bacillati</taxon>
        <taxon>Actinomycetota</taxon>
        <taxon>Actinomycetes</taxon>
        <taxon>Micromonosporales</taxon>
        <taxon>Micromonosporaceae</taxon>
        <taxon>Paractinoplanes</taxon>
    </lineage>
</organism>
<proteinExistence type="predicted"/>
<gene>
    <name evidence="1" type="ORF">SAMN05421748_13571</name>
</gene>
<dbReference type="AlphaFoldDB" id="A0A285KE25"/>
<reference evidence="1 2" key="1">
    <citation type="submission" date="2017-09" db="EMBL/GenBank/DDBJ databases">
        <authorList>
            <person name="Ehlers B."/>
            <person name="Leendertz F.H."/>
        </authorList>
    </citation>
    <scope>NUCLEOTIDE SEQUENCE [LARGE SCALE GENOMIC DNA]</scope>
    <source>
        <strain evidence="1 2">CGMCC 4.6857</strain>
    </source>
</reference>
<evidence type="ECO:0000313" key="1">
    <source>
        <dbReference type="EMBL" id="SNY69551.1"/>
    </source>
</evidence>
<accession>A0A285KE25</accession>